<dbReference type="InterPro" id="IPR027598">
    <property type="entry name" value="Amphi-Trp_dom"/>
</dbReference>
<dbReference type="NCBIfam" id="TIGR04354">
    <property type="entry name" value="amphi-Trp"/>
    <property type="match status" value="1"/>
</dbReference>
<gene>
    <name evidence="2" type="ORF">SAMN04488092_101418</name>
</gene>
<evidence type="ECO:0000313" key="2">
    <source>
        <dbReference type="EMBL" id="SEP62863.1"/>
    </source>
</evidence>
<sequence>MAKETTRFTHESLHDAKTIKSLLAALTKGFSKGELTLSDEQDELVLHPSGLMTVRIKAEREDGQCKVNLRVSWTDQPSQSIAKGTPKIVS</sequence>
<evidence type="ECO:0000259" key="1">
    <source>
        <dbReference type="Pfam" id="PF20068"/>
    </source>
</evidence>
<reference evidence="2 3" key="1">
    <citation type="submission" date="2016-10" db="EMBL/GenBank/DDBJ databases">
        <authorList>
            <person name="de Groot N.N."/>
        </authorList>
    </citation>
    <scope>NUCLEOTIDE SEQUENCE [LARGE SCALE GENOMIC DNA]</scope>
    <source>
        <strain evidence="2 3">DSM 22007</strain>
    </source>
</reference>
<dbReference type="AlphaFoldDB" id="A0A1H8ZER1"/>
<dbReference type="OrthoDB" id="5422838at2"/>
<proteinExistence type="predicted"/>
<keyword evidence="3" id="KW-1185">Reference proteome</keyword>
<dbReference type="EMBL" id="FOEP01000001">
    <property type="protein sequence ID" value="SEP62863.1"/>
    <property type="molecule type" value="Genomic_DNA"/>
</dbReference>
<name>A0A1H8ZER1_9RHOB</name>
<dbReference type="STRING" id="657014.SAMN04488092_101418"/>
<feature type="domain" description="Amphi-Trp" evidence="1">
    <location>
        <begin position="1"/>
        <end position="77"/>
    </location>
</feature>
<dbReference type="Pfam" id="PF20068">
    <property type="entry name" value="Amphi-Trp"/>
    <property type="match status" value="1"/>
</dbReference>
<protein>
    <submittedName>
        <fullName evidence="2">Amphi-Trp domain-containing protein</fullName>
    </submittedName>
</protein>
<dbReference type="RefSeq" id="WP_090267657.1">
    <property type="nucleotide sequence ID" value="NZ_FOEP01000001.1"/>
</dbReference>
<organism evidence="2 3">
    <name type="scientific">Thalassovita taeanensis</name>
    <dbReference type="NCBI Taxonomy" id="657014"/>
    <lineage>
        <taxon>Bacteria</taxon>
        <taxon>Pseudomonadati</taxon>
        <taxon>Pseudomonadota</taxon>
        <taxon>Alphaproteobacteria</taxon>
        <taxon>Rhodobacterales</taxon>
        <taxon>Roseobacteraceae</taxon>
        <taxon>Thalassovita</taxon>
    </lineage>
</organism>
<evidence type="ECO:0000313" key="3">
    <source>
        <dbReference type="Proteomes" id="UP000198634"/>
    </source>
</evidence>
<accession>A0A1H8ZER1</accession>
<dbReference type="Proteomes" id="UP000198634">
    <property type="component" value="Unassembled WGS sequence"/>
</dbReference>